<dbReference type="Proteomes" id="UP000003165">
    <property type="component" value="Unassembled WGS sequence"/>
</dbReference>
<proteinExistence type="predicted"/>
<gene>
    <name evidence="3" type="ORF">FuraDRAFT_1684</name>
</gene>
<dbReference type="PANTHER" id="PTHR35010">
    <property type="entry name" value="BLL4672 PROTEIN-RELATED"/>
    <property type="match status" value="1"/>
</dbReference>
<dbReference type="InterPro" id="IPR001387">
    <property type="entry name" value="Cro/C1-type_HTH"/>
</dbReference>
<dbReference type="GO" id="GO:0003677">
    <property type="term" value="F:DNA binding"/>
    <property type="evidence" value="ECO:0007669"/>
    <property type="project" value="InterPro"/>
</dbReference>
<dbReference type="EMBL" id="ACIS01000004">
    <property type="protein sequence ID" value="EEG08924.1"/>
    <property type="molecule type" value="Genomic_DNA"/>
</dbReference>
<evidence type="ECO:0000259" key="2">
    <source>
        <dbReference type="PROSITE" id="PS50943"/>
    </source>
</evidence>
<dbReference type="InterPro" id="IPR010982">
    <property type="entry name" value="Lambda_DNA-bd_dom_sf"/>
</dbReference>
<dbReference type="InterPro" id="IPR041413">
    <property type="entry name" value="MLTR_LBD"/>
</dbReference>
<dbReference type="Gene3D" id="3.30.450.180">
    <property type="match status" value="1"/>
</dbReference>
<evidence type="ECO:0000313" key="3">
    <source>
        <dbReference type="EMBL" id="EEG08924.1"/>
    </source>
</evidence>
<evidence type="ECO:0000313" key="4">
    <source>
        <dbReference type="Proteomes" id="UP000003165"/>
    </source>
</evidence>
<dbReference type="Gene3D" id="1.10.260.40">
    <property type="entry name" value="lambda repressor-like DNA-binding domains"/>
    <property type="match status" value="1"/>
</dbReference>
<dbReference type="PROSITE" id="PS50943">
    <property type="entry name" value="HTH_CROC1"/>
    <property type="match status" value="1"/>
</dbReference>
<dbReference type="Pfam" id="PF17765">
    <property type="entry name" value="MLTR_LBD"/>
    <property type="match status" value="1"/>
</dbReference>
<dbReference type="SUPFAM" id="SSF47413">
    <property type="entry name" value="lambda repressor-like DNA-binding domains"/>
    <property type="match status" value="1"/>
</dbReference>
<dbReference type="AlphaFoldDB" id="B9Z2X1"/>
<dbReference type="PANTHER" id="PTHR35010:SF2">
    <property type="entry name" value="BLL4672 PROTEIN"/>
    <property type="match status" value="1"/>
</dbReference>
<accession>B9Z2X1</accession>
<dbReference type="SMART" id="SM00530">
    <property type="entry name" value="HTH_XRE"/>
    <property type="match status" value="1"/>
</dbReference>
<evidence type="ECO:0000256" key="1">
    <source>
        <dbReference type="SAM" id="MobiDB-lite"/>
    </source>
</evidence>
<dbReference type="RefSeq" id="WP_008953704.1">
    <property type="nucleotide sequence ID" value="NZ_ACIS01000004.1"/>
</dbReference>
<dbReference type="eggNOG" id="COG1396">
    <property type="taxonomic scope" value="Bacteria"/>
</dbReference>
<comment type="caution">
    <text evidence="3">The sequence shown here is derived from an EMBL/GenBank/DDBJ whole genome shotgun (WGS) entry which is preliminary data.</text>
</comment>
<dbReference type="Pfam" id="PF13560">
    <property type="entry name" value="HTH_31"/>
    <property type="match status" value="1"/>
</dbReference>
<feature type="region of interest" description="Disordered" evidence="1">
    <location>
        <begin position="1"/>
        <end position="32"/>
    </location>
</feature>
<name>B9Z2X1_9NEIS</name>
<dbReference type="CDD" id="cd00093">
    <property type="entry name" value="HTH_XRE"/>
    <property type="match status" value="1"/>
</dbReference>
<organism evidence="3 4">
    <name type="scientific">Pseudogulbenkiania ferrooxidans 2002</name>
    <dbReference type="NCBI Taxonomy" id="279714"/>
    <lineage>
        <taxon>Bacteria</taxon>
        <taxon>Pseudomonadati</taxon>
        <taxon>Pseudomonadota</taxon>
        <taxon>Betaproteobacteria</taxon>
        <taxon>Neisseriales</taxon>
        <taxon>Chromobacteriaceae</taxon>
        <taxon>Pseudogulbenkiania</taxon>
    </lineage>
</organism>
<sequence length="261" mass="29488">MPPHNLGQFIRKHRERLQPEDAGLRTTGRRRTPGLRREELAQLCAVSPTWITWLEQGREVSASTEVLSRLAEVLQLTAAERHYLFTLAGKLDLSGEQSDASAADAIVASVAHVTAPAYVLDRQWNARAWNTAAEQLFHGWLDTGAGTPARNLLRFTFLAPQARHLIDNWPYRAKRLVAEFRADCGRSVDDAEMQPLITELCQSSAEFTAFWQDYEVTGREGGIRVFQHPQRGRLVYEQVTFYPATRRDLKLVMLLPALPSP</sequence>
<keyword evidence="4" id="KW-1185">Reference proteome</keyword>
<feature type="domain" description="HTH cro/C1-type" evidence="2">
    <location>
        <begin position="34"/>
        <end position="81"/>
    </location>
</feature>
<reference evidence="3 4" key="1">
    <citation type="submission" date="2009-02" db="EMBL/GenBank/DDBJ databases">
        <title>Sequencing of the draft genome and assembly of Lutiella nitroferrum 2002.</title>
        <authorList>
            <consortium name="US DOE Joint Genome Institute (JGI-PGF)"/>
            <person name="Lucas S."/>
            <person name="Copeland A."/>
            <person name="Lapidus A."/>
            <person name="Glavina del Rio T."/>
            <person name="Tice H."/>
            <person name="Bruce D."/>
            <person name="Goodwin L."/>
            <person name="Pitluck S."/>
            <person name="Larimer F."/>
            <person name="Land M.L."/>
            <person name="Hauser L."/>
            <person name="Coates J.D."/>
        </authorList>
    </citation>
    <scope>NUCLEOTIDE SEQUENCE [LARGE SCALE GENOMIC DNA]</scope>
    <source>
        <strain evidence="3 4">2002</strain>
    </source>
</reference>
<protein>
    <submittedName>
        <fullName evidence="3">Transcriptional regulator, XRE family</fullName>
    </submittedName>
</protein>